<dbReference type="Gene3D" id="3.60.10.10">
    <property type="entry name" value="Endonuclease/exonuclease/phosphatase"/>
    <property type="match status" value="1"/>
</dbReference>
<evidence type="ECO:0000259" key="3">
    <source>
        <dbReference type="PROSITE" id="PS50158"/>
    </source>
</evidence>
<sequence length="827" mass="93160">MVLQNADFWVQAHNLPLNRMTVKTGRQIGNRLGQCIDVMEGADGECLGRYLCIRVRLDVTKPLRRVMKLQFDHSLEAVIEFKYERLPDFCYVCGRIGHVVKECKIVGAIEKEAKEKPYGSWLHSKFEVGRGRTISPRKQEEERNSQRSFGNKEGDCSGVCGDKGPRGGPHGHYFKHKEHGTGGSVTIEDDLVDNASLANRFKSKRGAVKGGINSQSVKGNSLADKLAEAARRRKAEEDEIQRALREAAWETAQAVAADKSYTMPKILSDQENRRGGDMKSKGNGAVLINQIDTQQDDVGSLSRDNVKTVADCFHKILGTLKNNEDAMVQGGAQADAENELKSEPKKVESVDMANKVEQYALMQIDNVSGSETRGEELVKACGGRWKRKARLVKPIGENTGSGLDNNVGKEGGKRKCEEEIVTNTFVTKKVKIEKEVKLVEIEHVVGPSGTGPPRTMRILSWNVQGFGTPGTFHSLKRILREKKPELVFLMEMRMTKAQMEKRRFQCGMTRGISVGRVGLGGGLLLMWTTGWEVNLLSYSTGHIHVSVKTSDNYCFCLTGFYGNPETQNRRFSWELFRRLSQSVYGPWLVIGDFNEILMASEKKGLRDRPTYQMNPFRQALVDCDLRSVPYQGCPFTWARTYPSGDMVEERLDRCVVNGRISADYGHILTYHLVASGLDRYPILGELLTYAPIVEAKKKRRFHFEQMWTLEKGCEDIIREAWDSTDAMGGVKEGIKNCAGKLAKWNKLTFGHVQKQLAAAHKELEVLQGRMGQDQVLLKKKVERTIVVLLEKEEVMWRQRSRVAWLKEGDKNTRFFTKEPTQGNGKIQ</sequence>
<dbReference type="InterPro" id="IPR001878">
    <property type="entry name" value="Znf_CCHC"/>
</dbReference>
<evidence type="ECO:0000313" key="5">
    <source>
        <dbReference type="Proteomes" id="UP000507222"/>
    </source>
</evidence>
<dbReference type="Pfam" id="PF03372">
    <property type="entry name" value="Exo_endo_phos"/>
    <property type="match status" value="1"/>
</dbReference>
<dbReference type="Proteomes" id="UP000507222">
    <property type="component" value="Unassembled WGS sequence"/>
</dbReference>
<dbReference type="InterPro" id="IPR036691">
    <property type="entry name" value="Endo/exonu/phosph_ase_sf"/>
</dbReference>
<name>A0A6J5TWF4_PRUAR</name>
<evidence type="ECO:0000256" key="1">
    <source>
        <dbReference type="PROSITE-ProRule" id="PRU00047"/>
    </source>
</evidence>
<feature type="compositionally biased region" description="Basic and acidic residues" evidence="2">
    <location>
        <begin position="137"/>
        <end position="155"/>
    </location>
</feature>
<dbReference type="SUPFAM" id="SSF56219">
    <property type="entry name" value="DNase I-like"/>
    <property type="match status" value="1"/>
</dbReference>
<dbReference type="InterPro" id="IPR025836">
    <property type="entry name" value="Zn_knuckle_CX2CX4HX4C"/>
</dbReference>
<dbReference type="GO" id="GO:0003824">
    <property type="term" value="F:catalytic activity"/>
    <property type="evidence" value="ECO:0007669"/>
    <property type="project" value="InterPro"/>
</dbReference>
<dbReference type="EMBL" id="CAEKDK010000002">
    <property type="protein sequence ID" value="CAB4268381.1"/>
    <property type="molecule type" value="Genomic_DNA"/>
</dbReference>
<dbReference type="PANTHER" id="PTHR33710">
    <property type="entry name" value="BNAC02G09200D PROTEIN"/>
    <property type="match status" value="1"/>
</dbReference>
<dbReference type="AlphaFoldDB" id="A0A6J5TWF4"/>
<dbReference type="PROSITE" id="PS50158">
    <property type="entry name" value="ZF_CCHC"/>
    <property type="match status" value="1"/>
</dbReference>
<dbReference type="InterPro" id="IPR005135">
    <property type="entry name" value="Endo/exonuclease/phosphatase"/>
</dbReference>
<keyword evidence="1" id="KW-0479">Metal-binding</keyword>
<evidence type="ECO:0000256" key="2">
    <source>
        <dbReference type="SAM" id="MobiDB-lite"/>
    </source>
</evidence>
<gene>
    <name evidence="4" type="ORF">CURHAP_LOCUS11833</name>
</gene>
<protein>
    <recommendedName>
        <fullName evidence="3">CCHC-type domain-containing protein</fullName>
    </recommendedName>
</protein>
<proteinExistence type="predicted"/>
<dbReference type="GO" id="GO:0008270">
    <property type="term" value="F:zinc ion binding"/>
    <property type="evidence" value="ECO:0007669"/>
    <property type="project" value="UniProtKB-KW"/>
</dbReference>
<dbReference type="PANTHER" id="PTHR33710:SF62">
    <property type="entry name" value="DUF4283 DOMAIN PROTEIN"/>
    <property type="match status" value="1"/>
</dbReference>
<keyword evidence="1" id="KW-0863">Zinc-finger</keyword>
<accession>A0A6J5TWF4</accession>
<feature type="domain" description="CCHC-type" evidence="3">
    <location>
        <begin position="90"/>
        <end position="104"/>
    </location>
</feature>
<feature type="region of interest" description="Disordered" evidence="2">
    <location>
        <begin position="132"/>
        <end position="162"/>
    </location>
</feature>
<dbReference type="Pfam" id="PF14392">
    <property type="entry name" value="zf-CCHC_4"/>
    <property type="match status" value="1"/>
</dbReference>
<dbReference type="GO" id="GO:0003676">
    <property type="term" value="F:nucleic acid binding"/>
    <property type="evidence" value="ECO:0007669"/>
    <property type="project" value="InterPro"/>
</dbReference>
<reference evidence="4 5" key="1">
    <citation type="submission" date="2020-05" db="EMBL/GenBank/DDBJ databases">
        <authorList>
            <person name="Campoy J."/>
            <person name="Schneeberger K."/>
            <person name="Spophaly S."/>
        </authorList>
    </citation>
    <scope>NUCLEOTIDE SEQUENCE [LARGE SCALE GENOMIC DNA]</scope>
    <source>
        <strain evidence="4">PruArmRojPasFocal</strain>
    </source>
</reference>
<evidence type="ECO:0000313" key="4">
    <source>
        <dbReference type="EMBL" id="CAB4268381.1"/>
    </source>
</evidence>
<organism evidence="4 5">
    <name type="scientific">Prunus armeniaca</name>
    <name type="common">Apricot</name>
    <name type="synonym">Armeniaca vulgaris</name>
    <dbReference type="NCBI Taxonomy" id="36596"/>
    <lineage>
        <taxon>Eukaryota</taxon>
        <taxon>Viridiplantae</taxon>
        <taxon>Streptophyta</taxon>
        <taxon>Embryophyta</taxon>
        <taxon>Tracheophyta</taxon>
        <taxon>Spermatophyta</taxon>
        <taxon>Magnoliopsida</taxon>
        <taxon>eudicotyledons</taxon>
        <taxon>Gunneridae</taxon>
        <taxon>Pentapetalae</taxon>
        <taxon>rosids</taxon>
        <taxon>fabids</taxon>
        <taxon>Rosales</taxon>
        <taxon>Rosaceae</taxon>
        <taxon>Amygdaloideae</taxon>
        <taxon>Amygdaleae</taxon>
        <taxon>Prunus</taxon>
    </lineage>
</organism>
<keyword evidence="1" id="KW-0862">Zinc</keyword>